<organism evidence="1 2">
    <name type="scientific">Hypoxylon rubiginosum</name>
    <dbReference type="NCBI Taxonomy" id="110542"/>
    <lineage>
        <taxon>Eukaryota</taxon>
        <taxon>Fungi</taxon>
        <taxon>Dikarya</taxon>
        <taxon>Ascomycota</taxon>
        <taxon>Pezizomycotina</taxon>
        <taxon>Sordariomycetes</taxon>
        <taxon>Xylariomycetidae</taxon>
        <taxon>Xylariales</taxon>
        <taxon>Hypoxylaceae</taxon>
        <taxon>Hypoxylon</taxon>
    </lineage>
</organism>
<evidence type="ECO:0000313" key="2">
    <source>
        <dbReference type="Proteomes" id="UP001497680"/>
    </source>
</evidence>
<proteinExistence type="predicted"/>
<sequence length="521" mass="59374">MVFPSRGCITCKTRRIKCDSIHPICGRCQKANRDCIWDQNEEAGLLFRSENAFAQGKPRRPWKPREREEAIVTEISSEIALGTPISLSPERSEREDEASHFWLENYVFRDDELPEFAREYSHFLTTHRDQSQPGSSLRLAMSAFSHVIYGRAMQVDKAIEDANSLFAQSVAKMRMELDELSQDNIDELILTTMLMASYENVVYREGRHHLQEEDLSFSTHDVTGSQFWKNVYHHERAEGLITIRQQRGWTPNLTLDKAVRRQLIRTCILRGKPVVRSLHDGTYFGEEGPVLGLDSIMVRVAALRVKSLLLFLPKSARFSDELRPSEIVLEARDLDTDLESWWRTIPEDWKFSVEHSPESDATLEELVHVYPTHGHATIWNRYRAIHLIVNSIRRRALSVMAQCSSAAVMVNAEQEECLEKIGSISRDLCRGVSVFLTSPVDSTHDTGFSRMIKIGGKIVYTNDRILPKLATLLAWPLTLAISTDGVPEPQNLWLKMQLKYIVSALGDAVLDTITEGGGFKF</sequence>
<comment type="caution">
    <text evidence="1">The sequence shown here is derived from an EMBL/GenBank/DDBJ whole genome shotgun (WGS) entry which is preliminary data.</text>
</comment>
<accession>A0ACC0D2H5</accession>
<reference evidence="1 2" key="1">
    <citation type="journal article" date="2022" name="New Phytol.">
        <title>Ecological generalism drives hyperdiversity of secondary metabolite gene clusters in xylarialean endophytes.</title>
        <authorList>
            <person name="Franco M.E.E."/>
            <person name="Wisecaver J.H."/>
            <person name="Arnold A.E."/>
            <person name="Ju Y.M."/>
            <person name="Slot J.C."/>
            <person name="Ahrendt S."/>
            <person name="Moore L.P."/>
            <person name="Eastman K.E."/>
            <person name="Scott K."/>
            <person name="Konkel Z."/>
            <person name="Mondo S.J."/>
            <person name="Kuo A."/>
            <person name="Hayes R.D."/>
            <person name="Haridas S."/>
            <person name="Andreopoulos B."/>
            <person name="Riley R."/>
            <person name="LaButti K."/>
            <person name="Pangilinan J."/>
            <person name="Lipzen A."/>
            <person name="Amirebrahimi M."/>
            <person name="Yan J."/>
            <person name="Adam C."/>
            <person name="Keymanesh K."/>
            <person name="Ng V."/>
            <person name="Louie K."/>
            <person name="Northen T."/>
            <person name="Drula E."/>
            <person name="Henrissat B."/>
            <person name="Hsieh H.M."/>
            <person name="Youens-Clark K."/>
            <person name="Lutzoni F."/>
            <person name="Miadlikowska J."/>
            <person name="Eastwood D.C."/>
            <person name="Hamelin R.C."/>
            <person name="Grigoriev I.V."/>
            <person name="U'Ren J.M."/>
        </authorList>
    </citation>
    <scope>NUCLEOTIDE SEQUENCE [LARGE SCALE GENOMIC DNA]</scope>
    <source>
        <strain evidence="1 2">ER1909</strain>
    </source>
</reference>
<protein>
    <submittedName>
        <fullName evidence="1">Uncharacterized protein</fullName>
    </submittedName>
</protein>
<dbReference type="EMBL" id="MU394312">
    <property type="protein sequence ID" value="KAI6086864.1"/>
    <property type="molecule type" value="Genomic_DNA"/>
</dbReference>
<keyword evidence="2" id="KW-1185">Reference proteome</keyword>
<dbReference type="Proteomes" id="UP001497680">
    <property type="component" value="Unassembled WGS sequence"/>
</dbReference>
<gene>
    <name evidence="1" type="ORF">F4821DRAFT_123175</name>
</gene>
<name>A0ACC0D2H5_9PEZI</name>
<evidence type="ECO:0000313" key="1">
    <source>
        <dbReference type="EMBL" id="KAI6086864.1"/>
    </source>
</evidence>